<evidence type="ECO:0000313" key="3">
    <source>
        <dbReference type="Proteomes" id="UP001602322"/>
    </source>
</evidence>
<proteinExistence type="predicted"/>
<gene>
    <name evidence="2" type="ORF">ACFY8O_14985</name>
</gene>
<comment type="caution">
    <text evidence="2">The sequence shown here is derived from an EMBL/GenBank/DDBJ whole genome shotgun (WGS) entry which is preliminary data.</text>
</comment>
<keyword evidence="1" id="KW-1133">Transmembrane helix</keyword>
<accession>A0ABW6X570</accession>
<evidence type="ECO:0000256" key="1">
    <source>
        <dbReference type="SAM" id="Phobius"/>
    </source>
</evidence>
<name>A0ABW6X570_9ACTN</name>
<evidence type="ECO:0000313" key="2">
    <source>
        <dbReference type="EMBL" id="MFF5897223.1"/>
    </source>
</evidence>
<feature type="transmembrane region" description="Helical" evidence="1">
    <location>
        <begin position="118"/>
        <end position="140"/>
    </location>
</feature>
<keyword evidence="1" id="KW-0472">Membrane</keyword>
<evidence type="ECO:0008006" key="4">
    <source>
        <dbReference type="Google" id="ProtNLM"/>
    </source>
</evidence>
<sequence length="378" mass="40084">MQHHSTPVARAVGAATLLSAAAAWGAASLQSHTDGPRWDILVPLGLASAFVVGWLHASRSAPLVRPLPATAPPQTTIPGKLGVVRRDWGLVAAAYLTVWAPFAAANSAFYSGRSSELGAVYCLLTFVLGVVSSLCLLSLLQSYLDHAQHILRKDAAAGGVHAVRVRFGTAVQEAYRYPAGNGGRIAVKHSYSLELTSEDDTDGQHVVRLQAVHAGHGSIVSEKHLTHAAAQLVAHAGWLCWPTRWRDVAEAGKARTVSAAFVSDSGHVVWGATLEEDHRYYLHEGAAPVCETDTALSVTPIPRPSRYFVGTHASHLRFAAAGALLAVPFLLDVAPRWASLLLGLISGAVGLLAGMTMDGVGVDQEPWTRRETSHPSLQ</sequence>
<organism evidence="2 3">
    <name type="scientific">Streptomyces argenteolus</name>
    <dbReference type="NCBI Taxonomy" id="67274"/>
    <lineage>
        <taxon>Bacteria</taxon>
        <taxon>Bacillati</taxon>
        <taxon>Actinomycetota</taxon>
        <taxon>Actinomycetes</taxon>
        <taxon>Kitasatosporales</taxon>
        <taxon>Streptomycetaceae</taxon>
        <taxon>Streptomyces</taxon>
    </lineage>
</organism>
<keyword evidence="1" id="KW-0812">Transmembrane</keyword>
<keyword evidence="3" id="KW-1185">Reference proteome</keyword>
<feature type="transmembrane region" description="Helical" evidence="1">
    <location>
        <begin position="88"/>
        <end position="112"/>
    </location>
</feature>
<dbReference type="EMBL" id="JBIBEG010000003">
    <property type="protein sequence ID" value="MFF5897223.1"/>
    <property type="molecule type" value="Genomic_DNA"/>
</dbReference>
<dbReference type="Proteomes" id="UP001602322">
    <property type="component" value="Unassembled WGS sequence"/>
</dbReference>
<reference evidence="2 3" key="1">
    <citation type="submission" date="2024-10" db="EMBL/GenBank/DDBJ databases">
        <title>The Natural Products Discovery Center: Release of the First 8490 Sequenced Strains for Exploring Actinobacteria Biosynthetic Diversity.</title>
        <authorList>
            <person name="Kalkreuter E."/>
            <person name="Kautsar S.A."/>
            <person name="Yang D."/>
            <person name="Bader C.D."/>
            <person name="Teijaro C.N."/>
            <person name="Fluegel L."/>
            <person name="Davis C.M."/>
            <person name="Simpson J.R."/>
            <person name="Lauterbach L."/>
            <person name="Steele A.D."/>
            <person name="Gui C."/>
            <person name="Meng S."/>
            <person name="Li G."/>
            <person name="Viehrig K."/>
            <person name="Ye F."/>
            <person name="Su P."/>
            <person name="Kiefer A.F."/>
            <person name="Nichols A."/>
            <person name="Cepeda A.J."/>
            <person name="Yan W."/>
            <person name="Fan B."/>
            <person name="Jiang Y."/>
            <person name="Adhikari A."/>
            <person name="Zheng C.-J."/>
            <person name="Schuster L."/>
            <person name="Cowan T.M."/>
            <person name="Smanski M.J."/>
            <person name="Chevrette M.G."/>
            <person name="De Carvalho L.P.S."/>
            <person name="Shen B."/>
        </authorList>
    </citation>
    <scope>NUCLEOTIDE SEQUENCE [LARGE SCALE GENOMIC DNA]</scope>
    <source>
        <strain evidence="2 3">NPDC012540</strain>
    </source>
</reference>
<protein>
    <recommendedName>
        <fullName evidence="4">PH (Pleckstrin Homology) domain-containing protein</fullName>
    </recommendedName>
</protein>
<dbReference type="RefSeq" id="WP_387902123.1">
    <property type="nucleotide sequence ID" value="NZ_JBIBEG010000003.1"/>
</dbReference>